<dbReference type="InterPro" id="IPR036322">
    <property type="entry name" value="WD40_repeat_dom_sf"/>
</dbReference>
<proteinExistence type="predicted"/>
<feature type="region of interest" description="Disordered" evidence="8">
    <location>
        <begin position="719"/>
        <end position="747"/>
    </location>
</feature>
<keyword evidence="4" id="KW-0689">Ribosomal protein</keyword>
<dbReference type="InterPro" id="IPR036034">
    <property type="entry name" value="PDZ_sf"/>
</dbReference>
<keyword evidence="7" id="KW-0175">Coiled coil</keyword>
<dbReference type="SUPFAM" id="SSF50156">
    <property type="entry name" value="PDZ domain-like"/>
    <property type="match status" value="1"/>
</dbReference>
<accession>A0A640KFT7</accession>
<feature type="region of interest" description="Disordered" evidence="8">
    <location>
        <begin position="1"/>
        <end position="46"/>
    </location>
</feature>
<dbReference type="Pfam" id="PF00400">
    <property type="entry name" value="WD40"/>
    <property type="match status" value="1"/>
</dbReference>
<comment type="subcellular location">
    <subcellularLocation>
        <location evidence="1">Nucleus</location>
    </subcellularLocation>
</comment>
<protein>
    <recommendedName>
        <fullName evidence="11">Guanine nucleotide-binding protein subunit beta-like protein</fullName>
    </recommendedName>
</protein>
<name>A0A640KFT7_LEITA</name>
<feature type="compositionally biased region" description="Basic residues" evidence="8">
    <location>
        <begin position="719"/>
        <end position="732"/>
    </location>
</feature>
<keyword evidence="4" id="KW-0687">Ribonucleoprotein</keyword>
<evidence type="ECO:0000256" key="1">
    <source>
        <dbReference type="ARBA" id="ARBA00004123"/>
    </source>
</evidence>
<evidence type="ECO:0008006" key="11">
    <source>
        <dbReference type="Google" id="ProtNLM"/>
    </source>
</evidence>
<keyword evidence="2 6" id="KW-0853">WD repeat</keyword>
<dbReference type="OrthoDB" id="727118at2759"/>
<keyword evidence="10" id="KW-1185">Reference proteome</keyword>
<organism evidence="9 10">
    <name type="scientific">Leishmania tarentolae</name>
    <name type="common">Sauroleishmania tarentolae</name>
    <dbReference type="NCBI Taxonomy" id="5689"/>
    <lineage>
        <taxon>Eukaryota</taxon>
        <taxon>Discoba</taxon>
        <taxon>Euglenozoa</taxon>
        <taxon>Kinetoplastea</taxon>
        <taxon>Metakinetoplastina</taxon>
        <taxon>Trypanosomatida</taxon>
        <taxon>Trypanosomatidae</taxon>
        <taxon>Leishmaniinae</taxon>
        <taxon>Leishmania</taxon>
        <taxon>lizard Leishmania</taxon>
    </lineage>
</organism>
<feature type="compositionally biased region" description="Low complexity" evidence="8">
    <location>
        <begin position="354"/>
        <end position="368"/>
    </location>
</feature>
<keyword evidence="3" id="KW-0677">Repeat</keyword>
<dbReference type="SUPFAM" id="SSF50978">
    <property type="entry name" value="WD40 repeat-like"/>
    <property type="match status" value="1"/>
</dbReference>
<dbReference type="PANTHER" id="PTHR19848:SF0">
    <property type="entry name" value="NOTCHLESS PROTEIN HOMOLOG 1"/>
    <property type="match status" value="1"/>
</dbReference>
<dbReference type="SMART" id="SM00320">
    <property type="entry name" value="WD40"/>
    <property type="match status" value="5"/>
</dbReference>
<feature type="compositionally biased region" description="Polar residues" evidence="8">
    <location>
        <begin position="908"/>
        <end position="918"/>
    </location>
</feature>
<feature type="coiled-coil region" evidence="7">
    <location>
        <begin position="1457"/>
        <end position="1498"/>
    </location>
</feature>
<dbReference type="PROSITE" id="PS50294">
    <property type="entry name" value="WD_REPEATS_REGION"/>
    <property type="match status" value="1"/>
</dbReference>
<evidence type="ECO:0000313" key="9">
    <source>
        <dbReference type="EMBL" id="GET87924.1"/>
    </source>
</evidence>
<dbReference type="Gene3D" id="2.130.10.10">
    <property type="entry name" value="YVTN repeat-like/Quinoprotein amine dehydrogenase"/>
    <property type="match status" value="2"/>
</dbReference>
<feature type="region of interest" description="Disordered" evidence="8">
    <location>
        <begin position="650"/>
        <end position="679"/>
    </location>
</feature>
<dbReference type="Proteomes" id="UP000419144">
    <property type="component" value="Unassembled WGS sequence"/>
</dbReference>
<evidence type="ECO:0000256" key="5">
    <source>
        <dbReference type="ARBA" id="ARBA00023242"/>
    </source>
</evidence>
<dbReference type="VEuPathDB" id="TriTrypDB:LtaPh_1903500"/>
<evidence type="ECO:0000256" key="6">
    <source>
        <dbReference type="PROSITE-ProRule" id="PRU00221"/>
    </source>
</evidence>
<feature type="compositionally biased region" description="Polar residues" evidence="8">
    <location>
        <begin position="2006"/>
        <end position="2018"/>
    </location>
</feature>
<feature type="region of interest" description="Disordered" evidence="8">
    <location>
        <begin position="1636"/>
        <end position="1694"/>
    </location>
</feature>
<feature type="region of interest" description="Disordered" evidence="8">
    <location>
        <begin position="260"/>
        <end position="421"/>
    </location>
</feature>
<dbReference type="GO" id="GO:0005730">
    <property type="term" value="C:nucleolus"/>
    <property type="evidence" value="ECO:0007669"/>
    <property type="project" value="TreeGrafter"/>
</dbReference>
<feature type="repeat" description="WD" evidence="6">
    <location>
        <begin position="542"/>
        <end position="566"/>
    </location>
</feature>
<evidence type="ECO:0000313" key="10">
    <source>
        <dbReference type="Proteomes" id="UP000419144"/>
    </source>
</evidence>
<feature type="repeat" description="WD" evidence="6">
    <location>
        <begin position="567"/>
        <end position="608"/>
    </location>
</feature>
<sequence>MPLLSSCHAPQSTVRRRASSRSRSQGIQASVRPSASCVGSAGPSRQAVATGPLMQPALNCEVPPCASPSKLISTATTSTLLPPLEDFVTDADDALPIAVLTSAALAEPYAQSEGRARASSWPPSCGGSDKSLDDDFTAVPTLLFHTAEQQRPSVESVIGMSRGSSPCPISARRHSAPLFQNRATSYSATKAKGRISFLPSQHAGALPSPWLSSFSHLRPLQSSKEADYLNLAYQRSFLGRFRCATPVVIRTSTKVTLHENVAPATSDDSAPSHRQGGNVQKETTASSVCASAGNVTGEGDHTSPSPAAHGHTQGLDAEEPHPADVSSLRAVSVGHSSSLAEMGRSQRKLGCQRSVSGVSISSSVTAGRGARRGRSASVINGGHPRGLLPSSASAVVRSTGATSSAGLKGRPFAGRGGLRPTNMEPLVKSGLHTSLWLAQHDGGLEVRSMANPNQVLASLPRRDPQAIITSLTEVCGNRVVAGYTDGTLCVYDAVTMKKTAEQRTHTAAVTCLLYVQGAPRVPVHTSADTEHRRNHGSALTQSLLLTGSLDHSIGVWDAASMSYLHKLRGSLRSIGALAATATGGYAFSGSDDGTLRMWDVVQGEQLTITKEERVHAVKRVNEMGLVTSTDLPRQLGVASTLVPAAAGQSSSAVPFSGLHRRDAEADGEVGGDKSAASSSRAFQHPLLNSAPRNSHVLAAPGAPRPSISFPVIDRRCHRFRKGSGAAKKRPRNRSTGAHEGSTTTPALHLLTKVADGGSPVPSRLSFSCIPSAEVGVFETTEARTTSSSAREGGMLAGLQGSIFGPHGGSEQGAAFEDEDDRRAVAGSAAVGDALHRDTSRDPFATPRTPRSLKRDIKKRAKCLQGKQHAGTTLTIGGRGAKKAKAKHSSPAPMVGVPPKREKGAPKRVTQSATPATESKPTRTRRFGSLLEQRLESWLHLYQQRVLLSAASLQFTQRISAGYDTAATFSWPIECAHTECVTALTVVEDRLLVSASRDATAKVFALPSGQYVRTLASSRRMPLSSVLYDPSVGRLYTAFVDGGLAVYDTHCGELPLLSQAQPPYTILSSTFVPLRMTPMRRFVWSASVRGEETPDSPRNGNGGLSSVVMCAAQFDRTTMAHGPNQTATSYRVGQPSLRELNAAVSLQPLQQQRVLNLAKQAKQETHDMLEEQELSNMRRCGLILAREYVHRQSYCVFARWRQWAQRRELHSAFKGAVAARAESYAMALLARYRQRWLNWTRARKKMSASKALQKVQLQASDVVLLAVSNEVREGYRRVWTLMADSMKRRQRITLLACAYSHWRDFLRARQAHVRQCVSFNKLLLSLNASSSTPVSCTWGQLIPKAMQAATRARALWLLTEKTQSSRAQAHRRRCFDLWRMCAQQRRRVTASAAESRKWGVETLSASLVQPWKLRRRYFALWQDFALYVTRSERLASERDTLGVVWATWQKTAKNPISARKLQEKLSAAESSMAATEAEVKRLEARLKTVSSEVAVMRTEAALRMLIAGYCIPSVVHAAPLPSASTASAMTETSSMASLRRGSLASSASTGLSNGGGCSGAMAWCHTPKATGADRTEEERAQRQEEDKLLFEVSAVLRALKGKAMQYDRDDKLLSTAHTLALKLPIYEPAHHARASFESGAGRQATLSAQHQRVPRRRSSWSVSNVKSGGQIIVPEHNSSSPPPPQQQQPSFFVGDPTGGASLSVPTVALSSTSATTRNASSAAQMWAAQPAEETYTCLADAFTAVYVNLRALLHAAALECGAPAQMVSGMAGASAEDDLAGHVRASWITQVPLKQRRVMIGEVMKLVMLFDSFTAHNDLPVECAGSISKRGSVNTRAMPLCSLCSRDTATSLLENASVLLELVDPHLWSRQIKLNHLQDAYAAAIAELNAAVSSASFNDTVPRHSSAATLSSAITAEQGASPPPTPLQMRPPLLLLSEDVLQEAKLAVLKHDATTLDTTNAYCPLSIDRGTNHSPSSVHSGLTQTTPLSSAGAYTPVRVHSTDGPLNVSNSLEEGSATPTAEPRRLRHRSTSHHSYLGVQTPRSYTPRTATQLMAGAGPNGMLVKPYLGFRVNVNRETETMQRTTINIRDVIPHYVNTEGEDVEGPAQVAGLQVGDQLVRFAGYAVTDLAAFNAVVSRHVHPGAELPVVILRSGEQLCKTIVVGSRAAPGA</sequence>
<feature type="region of interest" description="Disordered" evidence="8">
    <location>
        <begin position="2001"/>
        <end position="2041"/>
    </location>
</feature>
<evidence type="ECO:0000256" key="4">
    <source>
        <dbReference type="ARBA" id="ARBA00022980"/>
    </source>
</evidence>
<dbReference type="PROSITE" id="PS00678">
    <property type="entry name" value="WD_REPEATS_1"/>
    <property type="match status" value="1"/>
</dbReference>
<dbReference type="InterPro" id="IPR001680">
    <property type="entry name" value="WD40_rpt"/>
</dbReference>
<dbReference type="EMBL" id="BLBS01000024">
    <property type="protein sequence ID" value="GET87924.1"/>
    <property type="molecule type" value="Genomic_DNA"/>
</dbReference>
<dbReference type="Gene3D" id="2.30.42.10">
    <property type="match status" value="1"/>
</dbReference>
<evidence type="ECO:0000256" key="2">
    <source>
        <dbReference type="ARBA" id="ARBA00022574"/>
    </source>
</evidence>
<dbReference type="InterPro" id="IPR019775">
    <property type="entry name" value="WD40_repeat_CS"/>
</dbReference>
<reference evidence="9" key="1">
    <citation type="submission" date="2019-11" db="EMBL/GenBank/DDBJ databases">
        <title>Leishmania tarentolae CDS.</title>
        <authorList>
            <person name="Goto Y."/>
            <person name="Yamagishi J."/>
        </authorList>
    </citation>
    <scope>NUCLEOTIDE SEQUENCE [LARGE SCALE GENOMIC DNA]</scope>
    <source>
        <strain evidence="9">Parrot Tar II</strain>
    </source>
</reference>
<evidence type="ECO:0000256" key="8">
    <source>
        <dbReference type="SAM" id="MobiDB-lite"/>
    </source>
</evidence>
<dbReference type="PROSITE" id="PS50082">
    <property type="entry name" value="WD_REPEATS_2"/>
    <property type="match status" value="2"/>
</dbReference>
<evidence type="ECO:0000256" key="3">
    <source>
        <dbReference type="ARBA" id="ARBA00022737"/>
    </source>
</evidence>
<dbReference type="GO" id="GO:0005840">
    <property type="term" value="C:ribosome"/>
    <property type="evidence" value="ECO:0007669"/>
    <property type="project" value="UniProtKB-KW"/>
</dbReference>
<dbReference type="PANTHER" id="PTHR19848">
    <property type="entry name" value="WD40 REPEAT PROTEIN"/>
    <property type="match status" value="1"/>
</dbReference>
<feature type="compositionally biased region" description="Polar residues" evidence="8">
    <location>
        <begin position="275"/>
        <end position="289"/>
    </location>
</feature>
<gene>
    <name evidence="9" type="ORF">LtaPh_1903500</name>
</gene>
<keyword evidence="5" id="KW-0539">Nucleus</keyword>
<comment type="caution">
    <text evidence="9">The sequence shown here is derived from an EMBL/GenBank/DDBJ whole genome shotgun (WGS) entry which is preliminary data.</text>
</comment>
<dbReference type="InterPro" id="IPR015943">
    <property type="entry name" value="WD40/YVTN_repeat-like_dom_sf"/>
</dbReference>
<dbReference type="GO" id="GO:0000027">
    <property type="term" value="P:ribosomal large subunit assembly"/>
    <property type="evidence" value="ECO:0007669"/>
    <property type="project" value="TreeGrafter"/>
</dbReference>
<evidence type="ECO:0000256" key="7">
    <source>
        <dbReference type="SAM" id="Coils"/>
    </source>
</evidence>
<feature type="region of interest" description="Disordered" evidence="8">
    <location>
        <begin position="826"/>
        <end position="923"/>
    </location>
</feature>